<evidence type="ECO:0000256" key="6">
    <source>
        <dbReference type="ARBA" id="ARBA00012102"/>
    </source>
</evidence>
<evidence type="ECO:0000256" key="4">
    <source>
        <dbReference type="ARBA" id="ARBA00005225"/>
    </source>
</evidence>
<keyword evidence="16" id="KW-0479">Metal-binding</keyword>
<feature type="active site" description="Proton acceptor" evidence="16">
    <location>
        <position position="100"/>
    </location>
</feature>
<keyword evidence="8 16" id="KW-0808">Transferase</keyword>
<evidence type="ECO:0000256" key="9">
    <source>
        <dbReference type="ARBA" id="ARBA00022741"/>
    </source>
</evidence>
<dbReference type="CDD" id="cd24015">
    <property type="entry name" value="ASKHA_NBD_PanK-III"/>
    <property type="match status" value="1"/>
</dbReference>
<evidence type="ECO:0000256" key="13">
    <source>
        <dbReference type="ARBA" id="ARBA00022993"/>
    </source>
</evidence>
<accession>A0A0K6IKI5</accession>
<evidence type="ECO:0000256" key="16">
    <source>
        <dbReference type="HAMAP-Rule" id="MF_01274"/>
    </source>
</evidence>
<protein>
    <recommendedName>
        <fullName evidence="15 16">Type III pantothenate kinase</fullName>
        <ecNumber evidence="6 16">2.7.1.33</ecNumber>
    </recommendedName>
    <alternativeName>
        <fullName evidence="16">PanK-III</fullName>
    </alternativeName>
    <alternativeName>
        <fullName evidence="16">Pantothenic acid kinase</fullName>
    </alternativeName>
</protein>
<keyword evidence="12 16" id="KW-0630">Potassium</keyword>
<feature type="binding site" evidence="16">
    <location>
        <position position="177"/>
    </location>
    <ligand>
        <name>substrate</name>
    </ligand>
</feature>
<evidence type="ECO:0000256" key="3">
    <source>
        <dbReference type="ARBA" id="ARBA00004496"/>
    </source>
</evidence>
<dbReference type="EC" id="2.7.1.33" evidence="6 16"/>
<evidence type="ECO:0000256" key="5">
    <source>
        <dbReference type="ARBA" id="ARBA00011738"/>
    </source>
</evidence>
<organism evidence="17 18">
    <name type="scientific">Marinomonas fungiae</name>
    <dbReference type="NCBI Taxonomy" id="1137284"/>
    <lineage>
        <taxon>Bacteria</taxon>
        <taxon>Pseudomonadati</taxon>
        <taxon>Pseudomonadota</taxon>
        <taxon>Gammaproteobacteria</taxon>
        <taxon>Oceanospirillales</taxon>
        <taxon>Oceanospirillaceae</taxon>
        <taxon>Marinomonas</taxon>
    </lineage>
</organism>
<comment type="subunit">
    <text evidence="5 16">Homodimer.</text>
</comment>
<name>A0A0K6IKI5_9GAMM</name>
<evidence type="ECO:0000256" key="11">
    <source>
        <dbReference type="ARBA" id="ARBA00022840"/>
    </source>
</evidence>
<feature type="binding site" evidence="16">
    <location>
        <position position="91"/>
    </location>
    <ligand>
        <name>substrate</name>
    </ligand>
</feature>
<keyword evidence="9 16" id="KW-0547">Nucleotide-binding</keyword>
<dbReference type="SUPFAM" id="SSF53067">
    <property type="entry name" value="Actin-like ATPase domain"/>
    <property type="match status" value="2"/>
</dbReference>
<dbReference type="PANTHER" id="PTHR34265:SF1">
    <property type="entry name" value="TYPE III PANTOTHENATE KINASE"/>
    <property type="match status" value="1"/>
</dbReference>
<comment type="cofactor">
    <cofactor evidence="16">
        <name>NH4(+)</name>
        <dbReference type="ChEBI" id="CHEBI:28938"/>
    </cofactor>
    <cofactor evidence="16">
        <name>K(+)</name>
        <dbReference type="ChEBI" id="CHEBI:29103"/>
    </cofactor>
    <text evidence="16">A monovalent cation. Ammonium or potassium.</text>
</comment>
<comment type="cofactor">
    <cofactor evidence="2">
        <name>K(+)</name>
        <dbReference type="ChEBI" id="CHEBI:29103"/>
    </cofactor>
</comment>
<dbReference type="Proteomes" id="UP000182769">
    <property type="component" value="Unassembled WGS sequence"/>
</dbReference>
<evidence type="ECO:0000256" key="2">
    <source>
        <dbReference type="ARBA" id="ARBA00001958"/>
    </source>
</evidence>
<keyword evidence="18" id="KW-1185">Reference proteome</keyword>
<dbReference type="EMBL" id="CYHG01000004">
    <property type="protein sequence ID" value="CUB03847.1"/>
    <property type="molecule type" value="Genomic_DNA"/>
</dbReference>
<dbReference type="InterPro" id="IPR043129">
    <property type="entry name" value="ATPase_NBD"/>
</dbReference>
<evidence type="ECO:0000256" key="15">
    <source>
        <dbReference type="ARBA" id="ARBA00040883"/>
    </source>
</evidence>
<evidence type="ECO:0000313" key="18">
    <source>
        <dbReference type="Proteomes" id="UP000182769"/>
    </source>
</evidence>
<dbReference type="GO" id="GO:0046872">
    <property type="term" value="F:metal ion binding"/>
    <property type="evidence" value="ECO:0007669"/>
    <property type="project" value="UniProtKB-KW"/>
</dbReference>
<evidence type="ECO:0000313" key="17">
    <source>
        <dbReference type="EMBL" id="CUB03847.1"/>
    </source>
</evidence>
<evidence type="ECO:0000256" key="8">
    <source>
        <dbReference type="ARBA" id="ARBA00022679"/>
    </source>
</evidence>
<dbReference type="GO" id="GO:0005737">
    <property type="term" value="C:cytoplasm"/>
    <property type="evidence" value="ECO:0007669"/>
    <property type="project" value="UniProtKB-SubCell"/>
</dbReference>
<comment type="similarity">
    <text evidence="14 16">Belongs to the type III pantothenate kinase family.</text>
</comment>
<keyword evidence="13 16" id="KW-0173">Coenzyme A biosynthesis</keyword>
<feature type="binding site" evidence="16">
    <location>
        <begin position="12"/>
        <end position="19"/>
    </location>
    <ligand>
        <name>ATP</name>
        <dbReference type="ChEBI" id="CHEBI:30616"/>
    </ligand>
</feature>
<keyword evidence="7 16" id="KW-0963">Cytoplasm</keyword>
<feature type="binding site" evidence="16">
    <location>
        <position position="123"/>
    </location>
    <ligand>
        <name>ATP</name>
        <dbReference type="ChEBI" id="CHEBI:30616"/>
    </ligand>
</feature>
<feature type="binding site" evidence="16">
    <location>
        <begin position="98"/>
        <end position="101"/>
    </location>
    <ligand>
        <name>substrate</name>
    </ligand>
</feature>
<comment type="pathway">
    <text evidence="4 16">Cofactor biosynthesis; coenzyme A biosynthesis; CoA from (R)-pantothenate: step 1/5.</text>
</comment>
<feature type="binding site" evidence="16">
    <location>
        <position position="120"/>
    </location>
    <ligand>
        <name>K(+)</name>
        <dbReference type="ChEBI" id="CHEBI:29103"/>
    </ligand>
</feature>
<dbReference type="Pfam" id="PF03309">
    <property type="entry name" value="Pan_kinase"/>
    <property type="match status" value="1"/>
</dbReference>
<keyword evidence="10 16" id="KW-0418">Kinase</keyword>
<evidence type="ECO:0000256" key="7">
    <source>
        <dbReference type="ARBA" id="ARBA00022490"/>
    </source>
</evidence>
<dbReference type="OrthoDB" id="9781305at2"/>
<gene>
    <name evidence="16" type="primary">coaX</name>
    <name evidence="17" type="ORF">Ga0061065_104278</name>
</gene>
<dbReference type="AlphaFoldDB" id="A0A0K6IKI5"/>
<dbReference type="Gene3D" id="3.30.420.40">
    <property type="match status" value="2"/>
</dbReference>
<proteinExistence type="inferred from homology"/>
<dbReference type="InterPro" id="IPR004619">
    <property type="entry name" value="Type_III_PanK"/>
</dbReference>
<dbReference type="GO" id="GO:0005524">
    <property type="term" value="F:ATP binding"/>
    <property type="evidence" value="ECO:0007669"/>
    <property type="project" value="UniProtKB-UniRule"/>
</dbReference>
<comment type="catalytic activity">
    <reaction evidence="1 16">
        <text>(R)-pantothenate + ATP = (R)-4'-phosphopantothenate + ADP + H(+)</text>
        <dbReference type="Rhea" id="RHEA:16373"/>
        <dbReference type="ChEBI" id="CHEBI:10986"/>
        <dbReference type="ChEBI" id="CHEBI:15378"/>
        <dbReference type="ChEBI" id="CHEBI:29032"/>
        <dbReference type="ChEBI" id="CHEBI:30616"/>
        <dbReference type="ChEBI" id="CHEBI:456216"/>
        <dbReference type="EC" id="2.7.1.33"/>
    </reaction>
</comment>
<dbReference type="STRING" id="1137284.GCA_001418205_01698"/>
<comment type="function">
    <text evidence="16">Catalyzes the phosphorylation of pantothenate (Pan), the first step in CoA biosynthesis.</text>
</comment>
<comment type="subcellular location">
    <subcellularLocation>
        <location evidence="3 16">Cytoplasm</location>
    </subcellularLocation>
</comment>
<evidence type="ECO:0000256" key="1">
    <source>
        <dbReference type="ARBA" id="ARBA00001206"/>
    </source>
</evidence>
<dbReference type="HAMAP" id="MF_01274">
    <property type="entry name" value="Pantothen_kinase_3"/>
    <property type="match status" value="1"/>
</dbReference>
<dbReference type="PANTHER" id="PTHR34265">
    <property type="entry name" value="TYPE III PANTOTHENATE KINASE"/>
    <property type="match status" value="1"/>
</dbReference>
<evidence type="ECO:0000256" key="12">
    <source>
        <dbReference type="ARBA" id="ARBA00022958"/>
    </source>
</evidence>
<dbReference type="NCBIfam" id="TIGR00671">
    <property type="entry name" value="baf"/>
    <property type="match status" value="1"/>
</dbReference>
<sequence length="244" mass="26138">MCANKSSTLVIDAGNTRIKWTLFQGDVIVDKWAQDTLDACRCGAPSQIVLASVRAAEADASLLAEIQATLPDASVTSVRSERQACGVWNSYVEPHRLGVDRWLGVIAAFKEYGGPVVIVDAGTAIKADFVDAKGVHLGGYIVPGLDLMASSLIDKTAKIRYQESEQTAQIGEIPHSTADAVQQGCLEMALGFLQRLHGKHGDARWIATGGSSQTLMEVLAIDCCLDEHLVAKGAKYVLDEALER</sequence>
<dbReference type="UniPathway" id="UPA00241">
    <property type="reaction ID" value="UER00352"/>
</dbReference>
<evidence type="ECO:0000256" key="14">
    <source>
        <dbReference type="ARBA" id="ARBA00038036"/>
    </source>
</evidence>
<evidence type="ECO:0000256" key="10">
    <source>
        <dbReference type="ARBA" id="ARBA00022777"/>
    </source>
</evidence>
<reference evidence="18" key="1">
    <citation type="submission" date="2015-08" db="EMBL/GenBank/DDBJ databases">
        <authorList>
            <person name="Varghese N."/>
        </authorList>
    </citation>
    <scope>NUCLEOTIDE SEQUENCE [LARGE SCALE GENOMIC DNA]</scope>
    <source>
        <strain evidence="18">JCM 18476</strain>
    </source>
</reference>
<keyword evidence="11 16" id="KW-0067">ATP-binding</keyword>
<dbReference type="GO" id="GO:0004594">
    <property type="term" value="F:pantothenate kinase activity"/>
    <property type="evidence" value="ECO:0007669"/>
    <property type="project" value="UniProtKB-UniRule"/>
</dbReference>
<dbReference type="GO" id="GO:0015937">
    <property type="term" value="P:coenzyme A biosynthetic process"/>
    <property type="evidence" value="ECO:0007669"/>
    <property type="project" value="UniProtKB-UniRule"/>
</dbReference>
<dbReference type="RefSeq" id="WP_055462790.1">
    <property type="nucleotide sequence ID" value="NZ_CYHG01000004.1"/>
</dbReference>